<gene>
    <name evidence="1" type="ORF">NCTC11653_02127</name>
</gene>
<name>A0AAX2IDU9_CAPSP</name>
<dbReference type="EMBL" id="UAVP01000009">
    <property type="protein sequence ID" value="SQA76204.1"/>
    <property type="molecule type" value="Genomic_DNA"/>
</dbReference>
<proteinExistence type="predicted"/>
<evidence type="ECO:0000313" key="2">
    <source>
        <dbReference type="Proteomes" id="UP000249902"/>
    </source>
</evidence>
<dbReference type="Proteomes" id="UP000249902">
    <property type="component" value="Unassembled WGS sequence"/>
</dbReference>
<reference evidence="1 2" key="1">
    <citation type="submission" date="2018-06" db="EMBL/GenBank/DDBJ databases">
        <authorList>
            <consortium name="Pathogen Informatics"/>
            <person name="Doyle S."/>
        </authorList>
    </citation>
    <scope>NUCLEOTIDE SEQUENCE [LARGE SCALE GENOMIC DNA]</scope>
    <source>
        <strain evidence="1 2">NCTC11653</strain>
    </source>
</reference>
<evidence type="ECO:0000313" key="1">
    <source>
        <dbReference type="EMBL" id="SQA76204.1"/>
    </source>
</evidence>
<comment type="caution">
    <text evidence="1">The sequence shown here is derived from an EMBL/GenBank/DDBJ whole genome shotgun (WGS) entry which is preliminary data.</text>
</comment>
<organism evidence="1 2">
    <name type="scientific">Capnocytophaga sputigena</name>
    <dbReference type="NCBI Taxonomy" id="1019"/>
    <lineage>
        <taxon>Bacteria</taxon>
        <taxon>Pseudomonadati</taxon>
        <taxon>Bacteroidota</taxon>
        <taxon>Flavobacteriia</taxon>
        <taxon>Flavobacteriales</taxon>
        <taxon>Flavobacteriaceae</taxon>
        <taxon>Capnocytophaga</taxon>
    </lineage>
</organism>
<dbReference type="AlphaFoldDB" id="A0AAX2IDU9"/>
<accession>A0AAX2IDU9</accession>
<sequence>MKKTFLLIIDVNKKSPPIVLQKANMITLLKTFMMIAS</sequence>
<protein>
    <submittedName>
        <fullName evidence="1">Uncharacterized protein</fullName>
    </submittedName>
</protein>